<name>A0A426XV15_ENSVE</name>
<dbReference type="EMBL" id="AMZH03017216">
    <property type="protein sequence ID" value="RRT43357.1"/>
    <property type="molecule type" value="Genomic_DNA"/>
</dbReference>
<gene>
    <name evidence="2" type="ORF">B296_00056499</name>
</gene>
<feature type="non-terminal residue" evidence="2">
    <location>
        <position position="98"/>
    </location>
</feature>
<feature type="region of interest" description="Disordered" evidence="1">
    <location>
        <begin position="1"/>
        <end position="98"/>
    </location>
</feature>
<evidence type="ECO:0000313" key="2">
    <source>
        <dbReference type="EMBL" id="RRT43357.1"/>
    </source>
</evidence>
<accession>A0A426XV15</accession>
<evidence type="ECO:0000256" key="1">
    <source>
        <dbReference type="SAM" id="MobiDB-lite"/>
    </source>
</evidence>
<reference evidence="2 3" key="1">
    <citation type="journal article" date="2014" name="Agronomy (Basel)">
        <title>A Draft Genome Sequence for Ensete ventricosum, the Drought-Tolerant Tree Against Hunger.</title>
        <authorList>
            <person name="Harrison J."/>
            <person name="Moore K.A."/>
            <person name="Paszkiewicz K."/>
            <person name="Jones T."/>
            <person name="Grant M."/>
            <person name="Ambacheew D."/>
            <person name="Muzemil S."/>
            <person name="Studholme D.J."/>
        </authorList>
    </citation>
    <scope>NUCLEOTIDE SEQUENCE [LARGE SCALE GENOMIC DNA]</scope>
</reference>
<feature type="compositionally biased region" description="Basic residues" evidence="1">
    <location>
        <begin position="1"/>
        <end position="10"/>
    </location>
</feature>
<dbReference type="Proteomes" id="UP000287651">
    <property type="component" value="Unassembled WGS sequence"/>
</dbReference>
<dbReference type="AlphaFoldDB" id="A0A426XV15"/>
<organism evidence="2 3">
    <name type="scientific">Ensete ventricosum</name>
    <name type="common">Abyssinian banana</name>
    <name type="synonym">Musa ensete</name>
    <dbReference type="NCBI Taxonomy" id="4639"/>
    <lineage>
        <taxon>Eukaryota</taxon>
        <taxon>Viridiplantae</taxon>
        <taxon>Streptophyta</taxon>
        <taxon>Embryophyta</taxon>
        <taxon>Tracheophyta</taxon>
        <taxon>Spermatophyta</taxon>
        <taxon>Magnoliopsida</taxon>
        <taxon>Liliopsida</taxon>
        <taxon>Zingiberales</taxon>
        <taxon>Musaceae</taxon>
        <taxon>Ensete</taxon>
    </lineage>
</organism>
<comment type="caution">
    <text evidence="2">The sequence shown here is derived from an EMBL/GenBank/DDBJ whole genome shotgun (WGS) entry which is preliminary data.</text>
</comment>
<evidence type="ECO:0000313" key="3">
    <source>
        <dbReference type="Proteomes" id="UP000287651"/>
    </source>
</evidence>
<sequence length="98" mass="10583">MESKYKRKKKQEVGSEFTVSFGGSGSSAAHPDAPPNLPNRDRGGKGDQTIGTYCRKGRRGGDWGGRRLGLCRGSRDGRGRRSRSREGGASASRSIDRV</sequence>
<protein>
    <submittedName>
        <fullName evidence="2">Uncharacterized protein</fullName>
    </submittedName>
</protein>
<feature type="compositionally biased region" description="Low complexity" evidence="1">
    <location>
        <begin position="87"/>
        <end position="98"/>
    </location>
</feature>
<proteinExistence type="predicted"/>